<dbReference type="AlphaFoldDB" id="A0A1F6BT70"/>
<proteinExistence type="predicted"/>
<dbReference type="STRING" id="1798474.A2118_02970"/>
<accession>A0A1F6BT70</accession>
<dbReference type="EMBL" id="MFKN01000043">
    <property type="protein sequence ID" value="OGG39737.1"/>
    <property type="molecule type" value="Genomic_DNA"/>
</dbReference>
<protein>
    <submittedName>
        <fullName evidence="1">Uncharacterized protein</fullName>
    </submittedName>
</protein>
<dbReference type="Proteomes" id="UP000179014">
    <property type="component" value="Unassembled WGS sequence"/>
</dbReference>
<reference evidence="1 2" key="1">
    <citation type="journal article" date="2016" name="Nat. Commun.">
        <title>Thousands of microbial genomes shed light on interconnected biogeochemical processes in an aquifer system.</title>
        <authorList>
            <person name="Anantharaman K."/>
            <person name="Brown C.T."/>
            <person name="Hug L.A."/>
            <person name="Sharon I."/>
            <person name="Castelle C.J."/>
            <person name="Probst A.J."/>
            <person name="Thomas B.C."/>
            <person name="Singh A."/>
            <person name="Wilkins M.J."/>
            <person name="Karaoz U."/>
            <person name="Brodie E.L."/>
            <person name="Williams K.H."/>
            <person name="Hubbard S.S."/>
            <person name="Banfield J.F."/>
        </authorList>
    </citation>
    <scope>NUCLEOTIDE SEQUENCE [LARGE SCALE GENOMIC DNA]</scope>
</reference>
<organism evidence="1 2">
    <name type="scientific">Candidatus Kaiserbacteria bacterium GWA2_50_9</name>
    <dbReference type="NCBI Taxonomy" id="1798474"/>
    <lineage>
        <taxon>Bacteria</taxon>
        <taxon>Candidatus Kaiseribacteriota</taxon>
    </lineage>
</organism>
<gene>
    <name evidence="1" type="ORF">A2118_02970</name>
</gene>
<name>A0A1F6BT70_9BACT</name>
<comment type="caution">
    <text evidence="1">The sequence shown here is derived from an EMBL/GenBank/DDBJ whole genome shotgun (WGS) entry which is preliminary data.</text>
</comment>
<evidence type="ECO:0000313" key="1">
    <source>
        <dbReference type="EMBL" id="OGG39737.1"/>
    </source>
</evidence>
<sequence>MAQHYDITKYPQKKFRRIESAFEKKFESGVQKVKNSLRFIQLKDERVKEHPNDTAFETSRMLNNERERFEIHFDEKRKTITKIYLVK</sequence>
<evidence type="ECO:0000313" key="2">
    <source>
        <dbReference type="Proteomes" id="UP000179014"/>
    </source>
</evidence>